<comment type="caution">
    <text evidence="1">The sequence shown here is derived from an EMBL/GenBank/DDBJ whole genome shotgun (WGS) entry which is preliminary data.</text>
</comment>
<dbReference type="AlphaFoldDB" id="A0A4Q4TPK5"/>
<proteinExistence type="predicted"/>
<reference evidence="1 2" key="1">
    <citation type="submission" date="2018-06" db="EMBL/GenBank/DDBJ databases">
        <title>Complete Genomes of Monosporascus.</title>
        <authorList>
            <person name="Robinson A.J."/>
            <person name="Natvig D.O."/>
        </authorList>
    </citation>
    <scope>NUCLEOTIDE SEQUENCE [LARGE SCALE GENOMIC DNA]</scope>
    <source>
        <strain evidence="1 2">CBS 110550</strain>
    </source>
</reference>
<dbReference type="Proteomes" id="UP000293360">
    <property type="component" value="Unassembled WGS sequence"/>
</dbReference>
<sequence length="312" mass="32768">MRPTLRALKLVRTIYGCVDVGCPPSTQGSANDNCTLAGRSFPYVGITRIPTGSEALAGLTWSKGFNITDSRERMFGSSYYLGSPPGLDLSNTGACAIFFHGVSRSISFETDPPTDETTQGTCNDAMGSACVDALTARARNLDIGDGASSEEVCARLRDDLEENMDDACARITGGSWRNLTTVALTGDGAPEPITSQQNASSNCWPVTKKQDDLTLVSDYQVPGGDLIDDAYNAMWAITPILTLFYPNGEDSLVDAADASLSCVKVMGPALASVDTMNNGTTEGEGGAASLSISGSYYSVLVVLISSLISFIA</sequence>
<keyword evidence="2" id="KW-1185">Reference proteome</keyword>
<gene>
    <name evidence="1" type="ORF">DL764_002039</name>
</gene>
<organism evidence="1 2">
    <name type="scientific">Monosporascus ibericus</name>
    <dbReference type="NCBI Taxonomy" id="155417"/>
    <lineage>
        <taxon>Eukaryota</taxon>
        <taxon>Fungi</taxon>
        <taxon>Dikarya</taxon>
        <taxon>Ascomycota</taxon>
        <taxon>Pezizomycotina</taxon>
        <taxon>Sordariomycetes</taxon>
        <taxon>Xylariomycetidae</taxon>
        <taxon>Xylariales</taxon>
        <taxon>Xylariales incertae sedis</taxon>
        <taxon>Monosporascus</taxon>
    </lineage>
</organism>
<dbReference type="EMBL" id="QJNU01000069">
    <property type="protein sequence ID" value="RYP08224.1"/>
    <property type="molecule type" value="Genomic_DNA"/>
</dbReference>
<name>A0A4Q4TPK5_9PEZI</name>
<evidence type="ECO:0000313" key="1">
    <source>
        <dbReference type="EMBL" id="RYP08224.1"/>
    </source>
</evidence>
<accession>A0A4Q4TPK5</accession>
<dbReference type="STRING" id="155417.A0A4Q4TPK5"/>
<dbReference type="OrthoDB" id="4154404at2759"/>
<evidence type="ECO:0000313" key="2">
    <source>
        <dbReference type="Proteomes" id="UP000293360"/>
    </source>
</evidence>
<protein>
    <submittedName>
        <fullName evidence="1">Uncharacterized protein</fullName>
    </submittedName>
</protein>